<feature type="transmembrane region" description="Helical" evidence="1">
    <location>
        <begin position="101"/>
        <end position="122"/>
    </location>
</feature>
<evidence type="ECO:0008006" key="4">
    <source>
        <dbReference type="Google" id="ProtNLM"/>
    </source>
</evidence>
<keyword evidence="3" id="KW-1185">Reference proteome</keyword>
<keyword evidence="1" id="KW-1133">Transmembrane helix</keyword>
<keyword evidence="1" id="KW-0472">Membrane</keyword>
<evidence type="ECO:0000313" key="3">
    <source>
        <dbReference type="Proteomes" id="UP000244450"/>
    </source>
</evidence>
<organism evidence="2 3">
    <name type="scientific">Chitinophaga parva</name>
    <dbReference type="NCBI Taxonomy" id="2169414"/>
    <lineage>
        <taxon>Bacteria</taxon>
        <taxon>Pseudomonadati</taxon>
        <taxon>Bacteroidota</taxon>
        <taxon>Chitinophagia</taxon>
        <taxon>Chitinophagales</taxon>
        <taxon>Chitinophagaceae</taxon>
        <taxon>Chitinophaga</taxon>
    </lineage>
</organism>
<reference evidence="2 3" key="1">
    <citation type="submission" date="2018-04" db="EMBL/GenBank/DDBJ databases">
        <title>Chitinophaga fuyangensis sp. nov., isolated from soil in a chemical factory.</title>
        <authorList>
            <person name="Chen K."/>
        </authorList>
    </citation>
    <scope>NUCLEOTIDE SEQUENCE [LARGE SCALE GENOMIC DNA]</scope>
    <source>
        <strain evidence="2 3">LY-1</strain>
    </source>
</reference>
<dbReference type="Proteomes" id="UP000244450">
    <property type="component" value="Unassembled WGS sequence"/>
</dbReference>
<proteinExistence type="predicted"/>
<name>A0A2T7BPB3_9BACT</name>
<feature type="transmembrane region" description="Helical" evidence="1">
    <location>
        <begin position="65"/>
        <end position="89"/>
    </location>
</feature>
<keyword evidence="1" id="KW-0812">Transmembrane</keyword>
<dbReference type="EMBL" id="QCYK01000001">
    <property type="protein sequence ID" value="PUZ29518.1"/>
    <property type="molecule type" value="Genomic_DNA"/>
</dbReference>
<accession>A0A2T7BPB3</accession>
<dbReference type="RefSeq" id="WP_108686155.1">
    <property type="nucleotide sequence ID" value="NZ_QCYK01000001.1"/>
</dbReference>
<feature type="transmembrane region" description="Helical" evidence="1">
    <location>
        <begin position="31"/>
        <end position="53"/>
    </location>
</feature>
<dbReference type="OrthoDB" id="674037at2"/>
<comment type="caution">
    <text evidence="2">The sequence shown here is derived from an EMBL/GenBank/DDBJ whole genome shotgun (WGS) entry which is preliminary data.</text>
</comment>
<evidence type="ECO:0000256" key="1">
    <source>
        <dbReference type="SAM" id="Phobius"/>
    </source>
</evidence>
<dbReference type="AlphaFoldDB" id="A0A2T7BPB3"/>
<sequence length="127" mass="14295">MKKFSILLFVVCLGIMAILFFEKATLVAAGLHFNVLLLGNFLLALISLVTYRMNVKGRTAENAGVFVRLVMGAMLLKMMFVLVGVLIYVLAYRPFVSKPTIFLLLGFYIVYMILETASTFRLQKSRS</sequence>
<protein>
    <recommendedName>
        <fullName evidence="4">ATP synthase subunit I</fullName>
    </recommendedName>
</protein>
<gene>
    <name evidence="2" type="ORF">DCC81_08730</name>
</gene>
<evidence type="ECO:0000313" key="2">
    <source>
        <dbReference type="EMBL" id="PUZ29518.1"/>
    </source>
</evidence>